<comment type="similarity">
    <text evidence="1">Belongs to the ABC transporter superfamily.</text>
</comment>
<dbReference type="GO" id="GO:0005524">
    <property type="term" value="F:ATP binding"/>
    <property type="evidence" value="ECO:0007669"/>
    <property type="project" value="UniProtKB-KW"/>
</dbReference>
<dbReference type="Pfam" id="PF00005">
    <property type="entry name" value="ABC_tran"/>
    <property type="match status" value="1"/>
</dbReference>
<evidence type="ECO:0000313" key="7">
    <source>
        <dbReference type="EMBL" id="MBU8875037.1"/>
    </source>
</evidence>
<gene>
    <name evidence="7" type="ORF">KQ910_14765</name>
</gene>
<reference evidence="7 8" key="1">
    <citation type="submission" date="2021-06" db="EMBL/GenBank/DDBJ databases">
        <authorList>
            <person name="Lee D.H."/>
        </authorList>
    </citation>
    <scope>NUCLEOTIDE SEQUENCE [LARGE SCALE GENOMIC DNA]</scope>
    <source>
        <strain evidence="7 8">MMS21-HV4-11</strain>
    </source>
</reference>
<evidence type="ECO:0000313" key="8">
    <source>
        <dbReference type="Proteomes" id="UP000727907"/>
    </source>
</evidence>
<dbReference type="PROSITE" id="PS00211">
    <property type="entry name" value="ABC_TRANSPORTER_1"/>
    <property type="match status" value="1"/>
</dbReference>
<dbReference type="PANTHER" id="PTHR43023:SF3">
    <property type="entry name" value="PROTEIN TRIGALACTOSYLDIACYLGLYCEROL 3, CHLOROPLASTIC"/>
    <property type="match status" value="1"/>
</dbReference>
<dbReference type="InterPro" id="IPR017871">
    <property type="entry name" value="ABC_transporter-like_CS"/>
</dbReference>
<keyword evidence="4 7" id="KW-0067">ATP-binding</keyword>
<evidence type="ECO:0000256" key="5">
    <source>
        <dbReference type="SAM" id="MobiDB-lite"/>
    </source>
</evidence>
<comment type="caution">
    <text evidence="7">The sequence shown here is derived from an EMBL/GenBank/DDBJ whole genome shotgun (WGS) entry which is preliminary data.</text>
</comment>
<dbReference type="EMBL" id="JAHOPB010000001">
    <property type="protein sequence ID" value="MBU8875037.1"/>
    <property type="molecule type" value="Genomic_DNA"/>
</dbReference>
<dbReference type="InterPro" id="IPR003439">
    <property type="entry name" value="ABC_transporter-like_ATP-bd"/>
</dbReference>
<dbReference type="SMART" id="SM00382">
    <property type="entry name" value="AAA"/>
    <property type="match status" value="1"/>
</dbReference>
<dbReference type="Proteomes" id="UP000727907">
    <property type="component" value="Unassembled WGS sequence"/>
</dbReference>
<evidence type="ECO:0000256" key="2">
    <source>
        <dbReference type="ARBA" id="ARBA00022448"/>
    </source>
</evidence>
<feature type="region of interest" description="Disordered" evidence="5">
    <location>
        <begin position="1"/>
        <end position="23"/>
    </location>
</feature>
<evidence type="ECO:0000256" key="1">
    <source>
        <dbReference type="ARBA" id="ARBA00005417"/>
    </source>
</evidence>
<sequence length="283" mass="30902">MAEAGLASTEDLPPKAPLVEGGQISDHRDGREVVLRLRGIRTQFGDKVIHDNLDFDVFRGEIVGLVGGSGTGKSVLLRTIIGLNRAREGTIEMLGVDTSTLHGKSQREMLARTGVQFQDGALFSSLTVTENIIVPIREHAELEDQTMREIAALKIGMVGLPADTGMKKPSELSGGMRKRASLARALALDPELLFLDEPTAGLDPIGASHYDELVKGLCRNLGLTILMVTHDLDSLNAICDRIAVLLDKRVVVGTMAELLEYDHPWVREYFHGPRGRAARQEHK</sequence>
<name>A0ABS6IKB5_9HYPH</name>
<dbReference type="PANTHER" id="PTHR43023">
    <property type="entry name" value="PROTEIN TRIGALACTOSYLDIACYLGLYCEROL 3, CHLOROPLASTIC"/>
    <property type="match status" value="1"/>
</dbReference>
<evidence type="ECO:0000256" key="3">
    <source>
        <dbReference type="ARBA" id="ARBA00022741"/>
    </source>
</evidence>
<dbReference type="PROSITE" id="PS50893">
    <property type="entry name" value="ABC_TRANSPORTER_2"/>
    <property type="match status" value="1"/>
</dbReference>
<dbReference type="InterPro" id="IPR003593">
    <property type="entry name" value="AAA+_ATPase"/>
</dbReference>
<dbReference type="RefSeq" id="WP_216961644.1">
    <property type="nucleotide sequence ID" value="NZ_JAHOPB010000001.1"/>
</dbReference>
<organism evidence="7 8">
    <name type="scientific">Reyranella humidisoli</name>
    <dbReference type="NCBI Taxonomy" id="2849149"/>
    <lineage>
        <taxon>Bacteria</taxon>
        <taxon>Pseudomonadati</taxon>
        <taxon>Pseudomonadota</taxon>
        <taxon>Alphaproteobacteria</taxon>
        <taxon>Hyphomicrobiales</taxon>
        <taxon>Reyranellaceae</taxon>
        <taxon>Reyranella</taxon>
    </lineage>
</organism>
<evidence type="ECO:0000256" key="4">
    <source>
        <dbReference type="ARBA" id="ARBA00022840"/>
    </source>
</evidence>
<feature type="domain" description="ABC transporter" evidence="6">
    <location>
        <begin position="35"/>
        <end position="272"/>
    </location>
</feature>
<keyword evidence="2" id="KW-0813">Transport</keyword>
<proteinExistence type="inferred from homology"/>
<evidence type="ECO:0000259" key="6">
    <source>
        <dbReference type="PROSITE" id="PS50893"/>
    </source>
</evidence>
<accession>A0ABS6IKB5</accession>
<keyword evidence="8" id="KW-1185">Reference proteome</keyword>
<keyword evidence="3" id="KW-0547">Nucleotide-binding</keyword>
<protein>
    <submittedName>
        <fullName evidence="7">ATP-binding cassette domain-containing protein</fullName>
    </submittedName>
</protein>